<name>A0A165GXT0_9APHY</name>
<dbReference type="InterPro" id="IPR035969">
    <property type="entry name" value="Rab-GAP_TBC_sf"/>
</dbReference>
<dbReference type="InterPro" id="IPR050302">
    <property type="entry name" value="Rab_GAP_TBC_domain"/>
</dbReference>
<dbReference type="Gene3D" id="1.10.472.80">
    <property type="entry name" value="Ypt/Rab-GAP domain of gyp1p, domain 3"/>
    <property type="match status" value="1"/>
</dbReference>
<keyword evidence="1" id="KW-0343">GTPase activation</keyword>
<evidence type="ECO:0000313" key="6">
    <source>
        <dbReference type="Proteomes" id="UP000076871"/>
    </source>
</evidence>
<dbReference type="GO" id="GO:0031267">
    <property type="term" value="F:small GTPase binding"/>
    <property type="evidence" value="ECO:0007669"/>
    <property type="project" value="TreeGrafter"/>
</dbReference>
<dbReference type="OrthoDB" id="295078at2759"/>
<dbReference type="SMART" id="SM00164">
    <property type="entry name" value="TBC"/>
    <property type="match status" value="1"/>
</dbReference>
<dbReference type="EMBL" id="KV427608">
    <property type="protein sequence ID" value="KZT10974.1"/>
    <property type="molecule type" value="Genomic_DNA"/>
</dbReference>
<dbReference type="PANTHER" id="PTHR47219:SF9">
    <property type="entry name" value="GTPASE ACTIVATING PROTEIN AND CENTROSOME-ASSOCIATED, ISOFORM B"/>
    <property type="match status" value="1"/>
</dbReference>
<feature type="coiled-coil region" evidence="2">
    <location>
        <begin position="457"/>
        <end position="519"/>
    </location>
</feature>
<evidence type="ECO:0000259" key="4">
    <source>
        <dbReference type="PROSITE" id="PS50086"/>
    </source>
</evidence>
<dbReference type="PROSITE" id="PS50086">
    <property type="entry name" value="TBC_RABGAP"/>
    <property type="match status" value="1"/>
</dbReference>
<dbReference type="Pfam" id="PF23436">
    <property type="entry name" value="RabGap-TBC_2"/>
    <property type="match status" value="1"/>
</dbReference>
<keyword evidence="2" id="KW-0175">Coiled coil</keyword>
<accession>A0A165GXT0</accession>
<organism evidence="5 6">
    <name type="scientific">Laetiporus sulphureus 93-53</name>
    <dbReference type="NCBI Taxonomy" id="1314785"/>
    <lineage>
        <taxon>Eukaryota</taxon>
        <taxon>Fungi</taxon>
        <taxon>Dikarya</taxon>
        <taxon>Basidiomycota</taxon>
        <taxon>Agaricomycotina</taxon>
        <taxon>Agaricomycetes</taxon>
        <taxon>Polyporales</taxon>
        <taxon>Laetiporus</taxon>
    </lineage>
</organism>
<evidence type="ECO:0000256" key="1">
    <source>
        <dbReference type="ARBA" id="ARBA00022468"/>
    </source>
</evidence>
<proteinExistence type="predicted"/>
<dbReference type="Gene3D" id="1.10.8.270">
    <property type="entry name" value="putative rabgap domain of human tbc1 domain family member 14 like domains"/>
    <property type="match status" value="1"/>
</dbReference>
<dbReference type="InterPro" id="IPR000195">
    <property type="entry name" value="Rab-GAP-TBC_dom"/>
</dbReference>
<sequence length="542" mass="60859">MSSDPEAGQHHDQLPETEPEPSPITTTALSPSLDALLSPTEAGAHFPMRESVAASDATDDDARFSTVALTSTRDSFSSMRLSVGSDEFDGDSIEDRRKTIAVGSLDLNAAAGLVGQQEVRTHKKTASTSTILSGRSISLMIADSDEGSRRSSIEGQHIIQEKFARKHDDLEEEENSVDWGAWYFRAGIIDPELESTYLRLLKEISPHEKAITRDLGRTFPQHAFFTDGRGIGQENLFNVLKAYSLYDPQVGFCQGLPFVAAILLLYMPDEEAFCLLVRLMYSYDLRGHFLPDMPKLQLRIFERLVEEHAPVLHVHFLRERIKSSMYCSQWFMTMFSTRLPMDVVFRIYDNCLASGIEALFSFGLALLLKNETTLLSLTFDQLVTFLNNQIFDVYQVVSSSSTEGGSDGEEEKKDVKYDTDQFVVDALSLKITSFMLDSYAHEYEELVRTKNAHAIEMDALRNSNRNLSVQVKTLESSLAQLNTEHCELLTELVRARLRHEELESELVRYKLLYAEAMHKSEDAMSSHRISLAASKRGSGSTG</sequence>
<dbReference type="STRING" id="1314785.A0A165GXT0"/>
<dbReference type="GeneID" id="63825037"/>
<dbReference type="PANTHER" id="PTHR47219">
    <property type="entry name" value="RAB GTPASE-ACTIVATING PROTEIN 1-LIKE"/>
    <property type="match status" value="1"/>
</dbReference>
<dbReference type="Proteomes" id="UP000076871">
    <property type="component" value="Unassembled WGS sequence"/>
</dbReference>
<keyword evidence="6" id="KW-1185">Reference proteome</keyword>
<evidence type="ECO:0000256" key="3">
    <source>
        <dbReference type="SAM" id="MobiDB-lite"/>
    </source>
</evidence>
<dbReference type="RefSeq" id="XP_040768714.1">
    <property type="nucleotide sequence ID" value="XM_040908008.1"/>
</dbReference>
<evidence type="ECO:0000313" key="5">
    <source>
        <dbReference type="EMBL" id="KZT10974.1"/>
    </source>
</evidence>
<dbReference type="AlphaFoldDB" id="A0A165GXT0"/>
<dbReference type="SUPFAM" id="SSF47923">
    <property type="entry name" value="Ypt/Rab-GAP domain of gyp1p"/>
    <property type="match status" value="2"/>
</dbReference>
<protein>
    <submittedName>
        <fullName evidence="5">RabGAP/TBC</fullName>
    </submittedName>
</protein>
<dbReference type="GO" id="GO:0005096">
    <property type="term" value="F:GTPase activator activity"/>
    <property type="evidence" value="ECO:0007669"/>
    <property type="project" value="UniProtKB-KW"/>
</dbReference>
<reference evidence="5 6" key="1">
    <citation type="journal article" date="2016" name="Mol. Biol. Evol.">
        <title>Comparative Genomics of Early-Diverging Mushroom-Forming Fungi Provides Insights into the Origins of Lignocellulose Decay Capabilities.</title>
        <authorList>
            <person name="Nagy L.G."/>
            <person name="Riley R."/>
            <person name="Tritt A."/>
            <person name="Adam C."/>
            <person name="Daum C."/>
            <person name="Floudas D."/>
            <person name="Sun H."/>
            <person name="Yadav J.S."/>
            <person name="Pangilinan J."/>
            <person name="Larsson K.H."/>
            <person name="Matsuura K."/>
            <person name="Barry K."/>
            <person name="Labutti K."/>
            <person name="Kuo R."/>
            <person name="Ohm R.A."/>
            <person name="Bhattacharya S.S."/>
            <person name="Shirouzu T."/>
            <person name="Yoshinaga Y."/>
            <person name="Martin F.M."/>
            <person name="Grigoriev I.V."/>
            <person name="Hibbett D.S."/>
        </authorList>
    </citation>
    <scope>NUCLEOTIDE SEQUENCE [LARGE SCALE GENOMIC DNA]</scope>
    <source>
        <strain evidence="5 6">93-53</strain>
    </source>
</reference>
<feature type="region of interest" description="Disordered" evidence="3">
    <location>
        <begin position="1"/>
        <end position="32"/>
    </location>
</feature>
<evidence type="ECO:0000256" key="2">
    <source>
        <dbReference type="SAM" id="Coils"/>
    </source>
</evidence>
<gene>
    <name evidence="5" type="ORF">LAESUDRAFT_721391</name>
</gene>
<feature type="compositionally biased region" description="Low complexity" evidence="3">
    <location>
        <begin position="23"/>
        <end position="32"/>
    </location>
</feature>
<dbReference type="FunFam" id="1.10.8.270:FF:000001">
    <property type="entry name" value="TBC1 domain family member 1"/>
    <property type="match status" value="1"/>
</dbReference>
<feature type="domain" description="Rab-GAP TBC" evidence="4">
    <location>
        <begin position="172"/>
        <end position="355"/>
    </location>
</feature>
<dbReference type="InParanoid" id="A0A165GXT0"/>